<dbReference type="RefSeq" id="WP_034664702.1">
    <property type="nucleotide sequence ID" value="NZ_PNHG01000001.1"/>
</dbReference>
<evidence type="ECO:0000256" key="2">
    <source>
        <dbReference type="SAM" id="SignalP"/>
    </source>
</evidence>
<comment type="caution">
    <text evidence="3">The sequence shown here is derived from an EMBL/GenBank/DDBJ whole genome shotgun (WGS) entry which is preliminary data.</text>
</comment>
<feature type="chain" id="PRO_5038640071" description="LGFP repeat-containing protein" evidence="2">
    <location>
        <begin position="23"/>
        <end position="184"/>
    </location>
</feature>
<reference evidence="3 4" key="1">
    <citation type="submission" date="2017-09" db="EMBL/GenBank/DDBJ databases">
        <title>Bacterial strain isolated from the female urinary microbiota.</title>
        <authorList>
            <person name="Thomas-White K."/>
            <person name="Kumar N."/>
            <person name="Forster S."/>
            <person name="Putonti C."/>
            <person name="Lawley T."/>
            <person name="Wolfe A.J."/>
        </authorList>
    </citation>
    <scope>NUCLEOTIDE SEQUENCE [LARGE SCALE GENOMIC DNA]</scope>
    <source>
        <strain evidence="3 4">UMB0792</strain>
    </source>
</reference>
<name>A0A2N6T840_9CORY</name>
<feature type="region of interest" description="Disordered" evidence="1">
    <location>
        <begin position="22"/>
        <end position="66"/>
    </location>
</feature>
<feature type="compositionally biased region" description="Low complexity" evidence="1">
    <location>
        <begin position="33"/>
        <end position="48"/>
    </location>
</feature>
<evidence type="ECO:0000256" key="1">
    <source>
        <dbReference type="SAM" id="MobiDB-lite"/>
    </source>
</evidence>
<dbReference type="Pfam" id="PF08310">
    <property type="entry name" value="LGFP"/>
    <property type="match status" value="1"/>
</dbReference>
<protein>
    <recommendedName>
        <fullName evidence="5">LGFP repeat-containing protein</fullName>
    </recommendedName>
</protein>
<sequence length="184" mass="19259">MNRKIAASVTALALAVSLAACSNEGDDQEDKNTTATETTSSSESGTAETDSDTAESDAADSDTVELTTKDGKKVLVPAKAANATDELGLKDWGEPVTVESREDGTTFIAYDGGNNIVYTPKVGPVAIVGEIARVWKEQGGLDSEIGAPTSTEKALADGTGWAQEFQNGTIEWREENGVFAEHIS</sequence>
<dbReference type="AlphaFoldDB" id="A0A2N6T840"/>
<evidence type="ECO:0000313" key="4">
    <source>
        <dbReference type="Proteomes" id="UP000235836"/>
    </source>
</evidence>
<dbReference type="PROSITE" id="PS51257">
    <property type="entry name" value="PROKAR_LIPOPROTEIN"/>
    <property type="match status" value="1"/>
</dbReference>
<gene>
    <name evidence="3" type="ORF">CJ203_01135</name>
</gene>
<accession>A0A2N6T840</accession>
<proteinExistence type="predicted"/>
<feature type="compositionally biased region" description="Acidic residues" evidence="1">
    <location>
        <begin position="49"/>
        <end position="63"/>
    </location>
</feature>
<keyword evidence="4" id="KW-1185">Reference proteome</keyword>
<evidence type="ECO:0008006" key="5">
    <source>
        <dbReference type="Google" id="ProtNLM"/>
    </source>
</evidence>
<dbReference type="EMBL" id="PNHG01000001">
    <property type="protein sequence ID" value="PMC65501.1"/>
    <property type="molecule type" value="Genomic_DNA"/>
</dbReference>
<feature type="signal peptide" evidence="2">
    <location>
        <begin position="1"/>
        <end position="22"/>
    </location>
</feature>
<organism evidence="3 4">
    <name type="scientific">Corynebacterium tuscaniense</name>
    <dbReference type="NCBI Taxonomy" id="302449"/>
    <lineage>
        <taxon>Bacteria</taxon>
        <taxon>Bacillati</taxon>
        <taxon>Actinomycetota</taxon>
        <taxon>Actinomycetes</taxon>
        <taxon>Mycobacteriales</taxon>
        <taxon>Corynebacteriaceae</taxon>
        <taxon>Corynebacterium</taxon>
    </lineage>
</organism>
<dbReference type="Proteomes" id="UP000235836">
    <property type="component" value="Unassembled WGS sequence"/>
</dbReference>
<keyword evidence="2" id="KW-0732">Signal</keyword>
<evidence type="ECO:0000313" key="3">
    <source>
        <dbReference type="EMBL" id="PMC65501.1"/>
    </source>
</evidence>
<dbReference type="InterPro" id="IPR013207">
    <property type="entry name" value="LGFP"/>
</dbReference>